<keyword evidence="3" id="KW-0411">Iron-sulfur</keyword>
<dbReference type="InterPro" id="IPR023404">
    <property type="entry name" value="rSAM_horseshoe"/>
</dbReference>
<dbReference type="PANTHER" id="PTHR13932:SF5">
    <property type="entry name" value="RADICAL S-ADENOSYL METHIONINE DOMAIN-CONTAINING PROTEIN 1, MITOCHONDRIAL"/>
    <property type="match status" value="1"/>
</dbReference>
<dbReference type="SFLD" id="SFLDF00562">
    <property type="entry name" value="HemN-like__clustered_with_heat"/>
    <property type="match status" value="1"/>
</dbReference>
<dbReference type="EMBL" id="MWWS01000002">
    <property type="protein sequence ID" value="OZG50937.1"/>
    <property type="molecule type" value="Genomic_DNA"/>
</dbReference>
<keyword evidence="3" id="KW-0004">4Fe-4S</keyword>
<sequence>MDASINRTVQARVPFELYIHVPFCLKRCGYCDFNTYTATDMGGGASRSNYANLAIAEMRLVHDWQQIHGIEEPALSSIFFGGGTPTILPAADLIRMVKAAEELWGLEYGAEVTTEANPDTVDEQYLAQLADGGFTRISFGMQSAVPHVLATLDRTHTPENVTTNVRAAQRQGLRSSVDLIYGTPGESLDDWQRSVQAALDLEVQHISAYALTLEPTTKMGRQVTRGQLKGPDDDDEAAKYELVDDMLTQAGLGWYEISNWACPGQESRHNVGYWRNIDWAGIGPGAHSHYNRVAFAVEKGLIRGSSKQTIWRTTSQAQDSEQSSTQTSASAYTPLAALTKPSPEFCSIAPIRAWDIAHPKVWAQAVQAGEVPWGGGEAITLVEDIEETVMLGLRLREGLSLKQLSAVSGHVWAEADFVPAVSHDLALVSGGRIVATRKGRLLNDDLIAQVLDLVTNGV</sequence>
<feature type="domain" description="Radical SAM core" evidence="4">
    <location>
        <begin position="9"/>
        <end position="256"/>
    </location>
</feature>
<dbReference type="Gene3D" id="3.80.30.20">
    <property type="entry name" value="tm_1862 like domain"/>
    <property type="match status" value="1"/>
</dbReference>
<dbReference type="OrthoDB" id="9808022at2"/>
<comment type="subcellular location">
    <subcellularLocation>
        <location evidence="3">Cytoplasm</location>
    </subcellularLocation>
</comment>
<keyword evidence="3" id="KW-0143">Chaperone</keyword>
<dbReference type="Pfam" id="PF04055">
    <property type="entry name" value="Radical_SAM"/>
    <property type="match status" value="1"/>
</dbReference>
<dbReference type="Proteomes" id="UP000216004">
    <property type="component" value="Unassembled WGS sequence"/>
</dbReference>
<comment type="caution">
    <text evidence="5">The sequence shown here is derived from an EMBL/GenBank/DDBJ whole genome shotgun (WGS) entry which is preliminary data.</text>
</comment>
<name>A0A261EVT1_9BIFI</name>
<evidence type="ECO:0000259" key="4">
    <source>
        <dbReference type="PROSITE" id="PS51918"/>
    </source>
</evidence>
<keyword evidence="3" id="KW-0479">Metal-binding</keyword>
<dbReference type="GO" id="GO:0004109">
    <property type="term" value="F:coproporphyrinogen oxidase activity"/>
    <property type="evidence" value="ECO:0007669"/>
    <property type="project" value="InterPro"/>
</dbReference>
<dbReference type="AlphaFoldDB" id="A0A261EVT1"/>
<evidence type="ECO:0000256" key="2">
    <source>
        <dbReference type="ARBA" id="ARBA00017228"/>
    </source>
</evidence>
<dbReference type="Pfam" id="PF06969">
    <property type="entry name" value="HemN_C"/>
    <property type="match status" value="1"/>
</dbReference>
<keyword evidence="3" id="KW-0963">Cytoplasm</keyword>
<dbReference type="InterPro" id="IPR034505">
    <property type="entry name" value="Coproporphyrinogen-III_oxidase"/>
</dbReference>
<dbReference type="InterPro" id="IPR007197">
    <property type="entry name" value="rSAM"/>
</dbReference>
<dbReference type="CDD" id="cd01335">
    <property type="entry name" value="Radical_SAM"/>
    <property type="match status" value="1"/>
</dbReference>
<keyword evidence="3" id="KW-0949">S-adenosyl-L-methionine</keyword>
<dbReference type="RefSeq" id="WP_094722180.1">
    <property type="nucleotide sequence ID" value="NZ_MWWS01000002.1"/>
</dbReference>
<dbReference type="NCBIfam" id="TIGR00539">
    <property type="entry name" value="hemN_rel"/>
    <property type="match status" value="1"/>
</dbReference>
<evidence type="ECO:0000313" key="6">
    <source>
        <dbReference type="Proteomes" id="UP000216004"/>
    </source>
</evidence>
<dbReference type="GO" id="GO:0006779">
    <property type="term" value="P:porphyrin-containing compound biosynthetic process"/>
    <property type="evidence" value="ECO:0007669"/>
    <property type="project" value="InterPro"/>
</dbReference>
<dbReference type="InterPro" id="IPR006638">
    <property type="entry name" value="Elp3/MiaA/NifB-like_rSAM"/>
</dbReference>
<accession>A0A261EVT1</accession>
<dbReference type="SUPFAM" id="SSF102114">
    <property type="entry name" value="Radical SAM enzymes"/>
    <property type="match status" value="2"/>
</dbReference>
<reference evidence="5 6" key="1">
    <citation type="journal article" date="2017" name="BMC Genomics">
        <title>Comparative genomic and phylogenomic analyses of the Bifidobacteriaceae family.</title>
        <authorList>
            <person name="Lugli G.A."/>
            <person name="Milani C."/>
            <person name="Turroni F."/>
            <person name="Duranti S."/>
            <person name="Mancabelli L."/>
            <person name="Mangifesta M."/>
            <person name="Ferrario C."/>
            <person name="Modesto M."/>
            <person name="Mattarelli P."/>
            <person name="Jiri K."/>
            <person name="van Sinderen D."/>
            <person name="Ventura M."/>
        </authorList>
    </citation>
    <scope>NUCLEOTIDE SEQUENCE [LARGE SCALE GENOMIC DNA]</scope>
    <source>
        <strain evidence="5 6">DSM 22924</strain>
    </source>
</reference>
<dbReference type="InterPro" id="IPR058240">
    <property type="entry name" value="rSAM_sf"/>
</dbReference>
<keyword evidence="3" id="KW-0349">Heme</keyword>
<dbReference type="GO" id="GO:0046872">
    <property type="term" value="F:metal ion binding"/>
    <property type="evidence" value="ECO:0007669"/>
    <property type="project" value="UniProtKB-UniRule"/>
</dbReference>
<dbReference type="InterPro" id="IPR010723">
    <property type="entry name" value="HemN_C"/>
</dbReference>
<dbReference type="GO" id="GO:0005737">
    <property type="term" value="C:cytoplasm"/>
    <property type="evidence" value="ECO:0007669"/>
    <property type="project" value="UniProtKB-SubCell"/>
</dbReference>
<dbReference type="SFLD" id="SFLDG01065">
    <property type="entry name" value="anaerobic_coproporphyrinogen-I"/>
    <property type="match status" value="1"/>
</dbReference>
<comment type="similarity">
    <text evidence="1">Belongs to the anaerobic coproporphyrinogen-III oxidase family. HemW subfamily.</text>
</comment>
<organism evidence="5 6">
    <name type="scientific">Bombiscardovia coagulans</name>
    <dbReference type="NCBI Taxonomy" id="686666"/>
    <lineage>
        <taxon>Bacteria</taxon>
        <taxon>Bacillati</taxon>
        <taxon>Actinomycetota</taxon>
        <taxon>Actinomycetes</taxon>
        <taxon>Bifidobacteriales</taxon>
        <taxon>Bifidobacteriaceae</taxon>
        <taxon>Bombiscardovia</taxon>
    </lineage>
</organism>
<evidence type="ECO:0000313" key="5">
    <source>
        <dbReference type="EMBL" id="OZG50937.1"/>
    </source>
</evidence>
<dbReference type="SFLD" id="SFLDS00029">
    <property type="entry name" value="Radical_SAM"/>
    <property type="match status" value="1"/>
</dbReference>
<dbReference type="SMART" id="SM00729">
    <property type="entry name" value="Elp3"/>
    <property type="match status" value="1"/>
</dbReference>
<protein>
    <recommendedName>
        <fullName evidence="2 3">Heme chaperone HemW</fullName>
    </recommendedName>
</protein>
<dbReference type="PANTHER" id="PTHR13932">
    <property type="entry name" value="COPROPORPHYRINIGEN III OXIDASE"/>
    <property type="match status" value="1"/>
</dbReference>
<gene>
    <name evidence="5" type="ORF">BOCO_0123</name>
</gene>
<comment type="function">
    <text evidence="3">Probably acts as a heme chaperone, transferring heme to an unknown acceptor. Binds one molecule of heme per monomer, possibly covalently. Binds 1 [4Fe-4S] cluster. The cluster is coordinated with 3 cysteines and an exchangeable S-adenosyl-L-methionine.</text>
</comment>
<keyword evidence="6" id="KW-1185">Reference proteome</keyword>
<keyword evidence="3" id="KW-0408">Iron</keyword>
<dbReference type="InterPro" id="IPR004559">
    <property type="entry name" value="HemW-like"/>
</dbReference>
<dbReference type="SFLD" id="SFLDG01082">
    <property type="entry name" value="B12-binding_domain_containing"/>
    <property type="match status" value="1"/>
</dbReference>
<dbReference type="PROSITE" id="PS51918">
    <property type="entry name" value="RADICAL_SAM"/>
    <property type="match status" value="1"/>
</dbReference>
<dbReference type="GO" id="GO:0051539">
    <property type="term" value="F:4 iron, 4 sulfur cluster binding"/>
    <property type="evidence" value="ECO:0007669"/>
    <property type="project" value="UniProtKB-UniRule"/>
</dbReference>
<evidence type="ECO:0000256" key="1">
    <source>
        <dbReference type="ARBA" id="ARBA00006100"/>
    </source>
</evidence>
<proteinExistence type="inferred from homology"/>
<evidence type="ECO:0000256" key="3">
    <source>
        <dbReference type="RuleBase" id="RU364116"/>
    </source>
</evidence>